<comment type="caution">
    <text evidence="1">The sequence shown here is derived from an EMBL/GenBank/DDBJ whole genome shotgun (WGS) entry which is preliminary data.</text>
</comment>
<accession>A0AAE0SP59</accession>
<keyword evidence="2" id="KW-1185">Reference proteome</keyword>
<evidence type="ECO:0008006" key="3">
    <source>
        <dbReference type="Google" id="ProtNLM"/>
    </source>
</evidence>
<protein>
    <recommendedName>
        <fullName evidence="3">MULE transposase domain-containing protein</fullName>
    </recommendedName>
</protein>
<proteinExistence type="predicted"/>
<evidence type="ECO:0000313" key="1">
    <source>
        <dbReference type="EMBL" id="KAK3595611.1"/>
    </source>
</evidence>
<reference evidence="1" key="1">
    <citation type="journal article" date="2021" name="Genome Biol. Evol.">
        <title>A High-Quality Reference Genome for a Parasitic Bivalve with Doubly Uniparental Inheritance (Bivalvia: Unionida).</title>
        <authorList>
            <person name="Smith C.H."/>
        </authorList>
    </citation>
    <scope>NUCLEOTIDE SEQUENCE</scope>
    <source>
        <strain evidence="1">CHS0354</strain>
    </source>
</reference>
<dbReference type="EMBL" id="JAEAOA010000613">
    <property type="protein sequence ID" value="KAK3595611.1"/>
    <property type="molecule type" value="Genomic_DNA"/>
</dbReference>
<name>A0AAE0SP59_9BIVA</name>
<evidence type="ECO:0000313" key="2">
    <source>
        <dbReference type="Proteomes" id="UP001195483"/>
    </source>
</evidence>
<dbReference type="AlphaFoldDB" id="A0AAE0SP59"/>
<organism evidence="1 2">
    <name type="scientific">Potamilus streckersoni</name>
    <dbReference type="NCBI Taxonomy" id="2493646"/>
    <lineage>
        <taxon>Eukaryota</taxon>
        <taxon>Metazoa</taxon>
        <taxon>Spiralia</taxon>
        <taxon>Lophotrochozoa</taxon>
        <taxon>Mollusca</taxon>
        <taxon>Bivalvia</taxon>
        <taxon>Autobranchia</taxon>
        <taxon>Heteroconchia</taxon>
        <taxon>Palaeoheterodonta</taxon>
        <taxon>Unionida</taxon>
        <taxon>Unionoidea</taxon>
        <taxon>Unionidae</taxon>
        <taxon>Ambleminae</taxon>
        <taxon>Lampsilini</taxon>
        <taxon>Potamilus</taxon>
    </lineage>
</organism>
<reference evidence="1" key="3">
    <citation type="submission" date="2023-05" db="EMBL/GenBank/DDBJ databases">
        <authorList>
            <person name="Smith C.H."/>
        </authorList>
    </citation>
    <scope>NUCLEOTIDE SEQUENCE</scope>
    <source>
        <strain evidence="1">CHS0354</strain>
        <tissue evidence="1">Mantle</tissue>
    </source>
</reference>
<gene>
    <name evidence="1" type="ORF">CHS0354_009572</name>
</gene>
<dbReference type="Proteomes" id="UP001195483">
    <property type="component" value="Unassembled WGS sequence"/>
</dbReference>
<reference evidence="1" key="2">
    <citation type="journal article" date="2021" name="Genome Biol. Evol.">
        <title>Developing a high-quality reference genome for a parasitic bivalve with doubly uniparental inheritance (Bivalvia: Unionida).</title>
        <authorList>
            <person name="Smith C.H."/>
        </authorList>
    </citation>
    <scope>NUCLEOTIDE SEQUENCE</scope>
    <source>
        <strain evidence="1">CHS0354</strain>
        <tissue evidence="1">Mantle</tissue>
    </source>
</reference>
<sequence>MRVFQTILRLLHREPSVNSFVTGFESGIGKALRLVFDNPHISGCTFHWGQAVWRKLQDKGLQTAYNQRNTVFKFCRKVFSFPFLSAEHIPTAFEKLKERSQTPR</sequence>